<name>A0ABT1BRQ0_9BURK</name>
<evidence type="ECO:0000313" key="1">
    <source>
        <dbReference type="EMBL" id="MCO5978886.1"/>
    </source>
</evidence>
<accession>A0ABT1BRQ0</accession>
<keyword evidence="2" id="KW-1185">Reference proteome</keyword>
<protein>
    <submittedName>
        <fullName evidence="1">Uncharacterized protein</fullName>
    </submittedName>
</protein>
<dbReference type="EMBL" id="JAMXMC010000013">
    <property type="protein sequence ID" value="MCO5978886.1"/>
    <property type="molecule type" value="Genomic_DNA"/>
</dbReference>
<comment type="caution">
    <text evidence="1">The sequence shown here is derived from an EMBL/GenBank/DDBJ whole genome shotgun (WGS) entry which is preliminary data.</text>
</comment>
<reference evidence="1 2" key="1">
    <citation type="submission" date="2022-06" db="EMBL/GenBank/DDBJ databases">
        <title>Ideonella sp. NS12-5 Genome sequencing and assembly.</title>
        <authorList>
            <person name="Jung Y."/>
        </authorList>
    </citation>
    <scope>NUCLEOTIDE SEQUENCE [LARGE SCALE GENOMIC DNA]</scope>
    <source>
        <strain evidence="1 2">NS12-5</strain>
    </source>
</reference>
<dbReference type="Proteomes" id="UP001204851">
    <property type="component" value="Unassembled WGS sequence"/>
</dbReference>
<proteinExistence type="predicted"/>
<gene>
    <name evidence="1" type="ORF">M0L44_19480</name>
</gene>
<evidence type="ECO:0000313" key="2">
    <source>
        <dbReference type="Proteomes" id="UP001204851"/>
    </source>
</evidence>
<organism evidence="1 2">
    <name type="scientific">Ideonella oryzae</name>
    <dbReference type="NCBI Taxonomy" id="2937441"/>
    <lineage>
        <taxon>Bacteria</taxon>
        <taxon>Pseudomonadati</taxon>
        <taxon>Pseudomonadota</taxon>
        <taxon>Betaproteobacteria</taxon>
        <taxon>Burkholderiales</taxon>
        <taxon>Sphaerotilaceae</taxon>
        <taxon>Ideonella</taxon>
    </lineage>
</organism>
<sequence length="254" mass="29197">MTRRTLIVMTATITPAQGIGNSVRVDPALRLSEYLEAFRHYASLPDEWVQGILFLENSGHDLTAFRELQRALGTRKQIEFLSTTTDYPAEKGKGYGEFLMLDQGMSRLRALGWPGDTQVWKVTGRLIVKNMARMVRQAPPAFQLYADFRHLPVVGARLGGNEWLELRLVAFSLDGYDRYFRGHYGDGYVIERAFFDRLFPLVETRPKGVYPRFRTQPELEGFSGYSNKSYSSLEYRMKGALRSFTRTALPFLWI</sequence>
<dbReference type="RefSeq" id="WP_252771849.1">
    <property type="nucleotide sequence ID" value="NZ_JAMXMC010000013.1"/>
</dbReference>